<dbReference type="Gene3D" id="1.10.530.40">
    <property type="match status" value="1"/>
</dbReference>
<dbReference type="GO" id="GO:0003796">
    <property type="term" value="F:lysozyme activity"/>
    <property type="evidence" value="ECO:0007669"/>
    <property type="project" value="UniProtKB-EC"/>
</dbReference>
<dbReference type="GO" id="GO:0009253">
    <property type="term" value="P:peptidoglycan catabolic process"/>
    <property type="evidence" value="ECO:0007669"/>
    <property type="project" value="InterPro"/>
</dbReference>
<dbReference type="Proteomes" id="UP000181870">
    <property type="component" value="Unassembled WGS sequence"/>
</dbReference>
<dbReference type="InterPro" id="IPR002196">
    <property type="entry name" value="Glyco_hydro_24"/>
</dbReference>
<dbReference type="GO" id="GO:0031640">
    <property type="term" value="P:killing of cells of another organism"/>
    <property type="evidence" value="ECO:0007669"/>
    <property type="project" value="UniProtKB-KW"/>
</dbReference>
<dbReference type="Pfam" id="PF00959">
    <property type="entry name" value="Phage_lysozyme"/>
    <property type="match status" value="1"/>
</dbReference>
<name>A0A1G8EQE4_BACOV</name>
<organism evidence="4 5">
    <name type="scientific">Bacteroides ovatus</name>
    <dbReference type="NCBI Taxonomy" id="28116"/>
    <lineage>
        <taxon>Bacteria</taxon>
        <taxon>Pseudomonadati</taxon>
        <taxon>Bacteroidota</taxon>
        <taxon>Bacteroidia</taxon>
        <taxon>Bacteroidales</taxon>
        <taxon>Bacteroidaceae</taxon>
        <taxon>Bacteroides</taxon>
    </lineage>
</organism>
<comment type="catalytic activity">
    <reaction evidence="3">
        <text>Hydrolysis of (1-&gt;4)-beta-linkages between N-acetylmuramic acid and N-acetyl-D-glucosamine residues in a peptidoglycan and between N-acetyl-D-glucosamine residues in chitodextrins.</text>
        <dbReference type="EC" id="3.2.1.17"/>
    </reaction>
</comment>
<gene>
    <name evidence="4" type="ORF">SAMN05192582_101144</name>
</gene>
<protein>
    <recommendedName>
        <fullName evidence="3">Lysozyme</fullName>
        <ecNumber evidence="3">3.2.1.17</ecNumber>
    </recommendedName>
</protein>
<dbReference type="RefSeq" id="WP_074636818.1">
    <property type="nucleotide sequence ID" value="NZ_FNDO01000011.1"/>
</dbReference>
<comment type="similarity">
    <text evidence="3">Belongs to the glycosyl hydrolase 24 family.</text>
</comment>
<dbReference type="SUPFAM" id="SSF53955">
    <property type="entry name" value="Lysozyme-like"/>
    <property type="match status" value="1"/>
</dbReference>
<evidence type="ECO:0000313" key="4">
    <source>
        <dbReference type="EMBL" id="SDH72095.1"/>
    </source>
</evidence>
<keyword evidence="3" id="KW-0378">Hydrolase</keyword>
<dbReference type="InterPro" id="IPR023346">
    <property type="entry name" value="Lysozyme-like_dom_sf"/>
</dbReference>
<dbReference type="GO" id="GO:0042742">
    <property type="term" value="P:defense response to bacterium"/>
    <property type="evidence" value="ECO:0007669"/>
    <property type="project" value="UniProtKB-KW"/>
</dbReference>
<dbReference type="AlphaFoldDB" id="A0A1G8EQE4"/>
<keyword evidence="3" id="KW-0326">Glycosidase</keyword>
<evidence type="ECO:0000256" key="3">
    <source>
        <dbReference type="RuleBase" id="RU003788"/>
    </source>
</evidence>
<sequence>MTNKTKQYITLLFLFIIGFTPIKAQSLRQSHSSSIYALSDFDKAVACIKFYEGLHTKKDYPYIGYGHCIQPGEKLNWSLSKKQADALLRSDLKKLCAIFRGYGVDSLLLATLSYNVGCGRILGNGKYPKSRLLRKIEAGNRKFHKEYLEFCKYKGTRIASIQRRRYTELRLLYQIEYKCL</sequence>
<dbReference type="InterPro" id="IPR023347">
    <property type="entry name" value="Lysozyme_dom_sf"/>
</dbReference>
<reference evidence="5" key="1">
    <citation type="submission" date="2016-10" db="EMBL/GenBank/DDBJ databases">
        <authorList>
            <person name="Varghese N."/>
            <person name="Submissions S."/>
        </authorList>
    </citation>
    <scope>NUCLEOTIDE SEQUENCE [LARGE SCALE GENOMIC DNA]</scope>
    <source>
        <strain evidence="5">NLAE-zl-C57</strain>
    </source>
</reference>
<evidence type="ECO:0000256" key="2">
    <source>
        <dbReference type="ARBA" id="ARBA00022638"/>
    </source>
</evidence>
<accession>A0A1G8EQE4</accession>
<dbReference type="EMBL" id="FNDO01000011">
    <property type="protein sequence ID" value="SDH72095.1"/>
    <property type="molecule type" value="Genomic_DNA"/>
</dbReference>
<keyword evidence="1 3" id="KW-0929">Antimicrobial</keyword>
<dbReference type="GO" id="GO:0016998">
    <property type="term" value="P:cell wall macromolecule catabolic process"/>
    <property type="evidence" value="ECO:0007669"/>
    <property type="project" value="InterPro"/>
</dbReference>
<dbReference type="EC" id="3.2.1.17" evidence="3"/>
<proteinExistence type="inferred from homology"/>
<keyword evidence="2 3" id="KW-0081">Bacteriolytic enzyme</keyword>
<evidence type="ECO:0000256" key="1">
    <source>
        <dbReference type="ARBA" id="ARBA00022529"/>
    </source>
</evidence>
<evidence type="ECO:0000313" key="5">
    <source>
        <dbReference type="Proteomes" id="UP000181870"/>
    </source>
</evidence>